<feature type="coiled-coil region" evidence="6">
    <location>
        <begin position="248"/>
        <end position="292"/>
    </location>
</feature>
<evidence type="ECO:0000256" key="4">
    <source>
        <dbReference type="ARBA" id="ARBA00074367"/>
    </source>
</evidence>
<evidence type="ECO:0000256" key="1">
    <source>
        <dbReference type="ARBA" id="ARBA00022723"/>
    </source>
</evidence>
<dbReference type="Pfam" id="PF21884">
    <property type="entry name" value="ZUO1-like_ZHD"/>
    <property type="match status" value="1"/>
</dbReference>
<keyword evidence="10" id="KW-1185">Reference proteome</keyword>
<dbReference type="SUPFAM" id="SSF57667">
    <property type="entry name" value="beta-beta-alpha zinc fingers"/>
    <property type="match status" value="1"/>
</dbReference>
<dbReference type="AlphaFoldDB" id="A0A0K0ECS1"/>
<sequence>MTFLQYVNFMFRLEFFLHTLNIKNSTDFVFFIIFICMKCYYELLKVDKKATPDEIKKSYRKLALKWHPDKNPDRLQECTEYFSLLQAAYEVLSDPHERAFYDRHKESILKGYDEGQENRTGLDVYQYMTISCFKGFGDDEHSFYSVYRDVFERIAEEEYNSIDDSRDWNYPKFGDSTSDYDEIVEPFYSFWTGFCTKRSFAWLDQYDIRQADNRSIARAIDKENKKFRDAGKKKRNEEVRELALFVRKRDKRIQKRKEELEIKRKEQEEKQKQRQREKIKANLEAVKNFKENEELDKLYKEQLYQLEKDIDNDYGDGESVKEYEEETLYCIACEKEFKSVKALENHKNSKKHKQILEDLKKHMKDEDKILFNDDGEDMIDEIMVDEFEVVGFDVEDKTVLVNSAPKNNVKKSKKKERKNKKKWDINNDSDIEVEECVKLNEYIENETCREVRKDEEDENEVKERNKKSKRRDKNISNQETHTVNSQPIPSSCSICNQIFESRTKLFNHIRTEGHAQLKTIDIQTEKKKSKGKKGK</sequence>
<reference evidence="11" key="1">
    <citation type="submission" date="2015-08" db="UniProtKB">
        <authorList>
            <consortium name="WormBaseParasite"/>
        </authorList>
    </citation>
    <scope>IDENTIFICATION</scope>
</reference>
<dbReference type="PROSITE" id="PS00636">
    <property type="entry name" value="DNAJ_1"/>
    <property type="match status" value="1"/>
</dbReference>
<dbReference type="InterPro" id="IPR001623">
    <property type="entry name" value="DnaJ_domain"/>
</dbReference>
<dbReference type="WBParaSite" id="SSTP_0000728600.1">
    <property type="protein sequence ID" value="SSTP_0000728600.1"/>
    <property type="gene ID" value="SSTP_0000728600"/>
</dbReference>
<evidence type="ECO:0000256" key="3">
    <source>
        <dbReference type="ARBA" id="ARBA00022833"/>
    </source>
</evidence>
<dbReference type="PANTHER" id="PTHR44029:SF1">
    <property type="entry name" value="DNAJ HOMOLOG SUBFAMILY C MEMBER 21"/>
    <property type="match status" value="1"/>
</dbReference>
<dbReference type="InterPro" id="IPR018253">
    <property type="entry name" value="DnaJ_domain_CS"/>
</dbReference>
<dbReference type="PANTHER" id="PTHR44029">
    <property type="entry name" value="DNAJ HOMOLOG SUBFAMILY C MEMBER 21"/>
    <property type="match status" value="1"/>
</dbReference>
<feature type="domain" description="J" evidence="8">
    <location>
        <begin position="39"/>
        <end position="105"/>
    </location>
</feature>
<dbReference type="SMART" id="SM00355">
    <property type="entry name" value="ZnF_C2H2"/>
    <property type="match status" value="2"/>
</dbReference>
<protein>
    <recommendedName>
        <fullName evidence="4">DnaJ homolog subfamily C member 21</fullName>
    </recommendedName>
</protein>
<dbReference type="GO" id="GO:0005737">
    <property type="term" value="C:cytoplasm"/>
    <property type="evidence" value="ECO:0007669"/>
    <property type="project" value="TreeGrafter"/>
</dbReference>
<evidence type="ECO:0000259" key="8">
    <source>
        <dbReference type="PROSITE" id="PS50076"/>
    </source>
</evidence>
<dbReference type="GO" id="GO:0008270">
    <property type="term" value="F:zinc ion binding"/>
    <property type="evidence" value="ECO:0007669"/>
    <property type="project" value="UniProtKB-KW"/>
</dbReference>
<evidence type="ECO:0000256" key="7">
    <source>
        <dbReference type="SAM" id="MobiDB-lite"/>
    </source>
</evidence>
<evidence type="ECO:0000256" key="6">
    <source>
        <dbReference type="SAM" id="Coils"/>
    </source>
</evidence>
<dbReference type="Pfam" id="PF12171">
    <property type="entry name" value="zf-C2H2_jaz"/>
    <property type="match status" value="1"/>
</dbReference>
<dbReference type="SMART" id="SM00271">
    <property type="entry name" value="DnaJ"/>
    <property type="match status" value="1"/>
</dbReference>
<dbReference type="SUPFAM" id="SSF46565">
    <property type="entry name" value="Chaperone J-domain"/>
    <property type="match status" value="1"/>
</dbReference>
<keyword evidence="6" id="KW-0175">Coiled coil</keyword>
<dbReference type="InterPro" id="IPR022755">
    <property type="entry name" value="Znf_C2H2_jaz"/>
</dbReference>
<dbReference type="InterPro" id="IPR036236">
    <property type="entry name" value="Znf_C2H2_sf"/>
</dbReference>
<dbReference type="PRINTS" id="PR00625">
    <property type="entry name" value="JDOMAIN"/>
</dbReference>
<dbReference type="PROSITE" id="PS50076">
    <property type="entry name" value="DNAJ_2"/>
    <property type="match status" value="1"/>
</dbReference>
<dbReference type="Proteomes" id="UP000035681">
    <property type="component" value="Unplaced"/>
</dbReference>
<evidence type="ECO:0000256" key="2">
    <source>
        <dbReference type="ARBA" id="ARBA00022771"/>
    </source>
</evidence>
<dbReference type="CDD" id="cd06257">
    <property type="entry name" value="DnaJ"/>
    <property type="match status" value="1"/>
</dbReference>
<evidence type="ECO:0000256" key="5">
    <source>
        <dbReference type="PROSITE-ProRule" id="PRU00042"/>
    </source>
</evidence>
<evidence type="ECO:0000313" key="10">
    <source>
        <dbReference type="Proteomes" id="UP000035681"/>
    </source>
</evidence>
<keyword evidence="3" id="KW-0862">Zinc</keyword>
<feature type="region of interest" description="Disordered" evidence="7">
    <location>
        <begin position="451"/>
        <end position="488"/>
    </location>
</feature>
<feature type="compositionally biased region" description="Polar residues" evidence="7">
    <location>
        <begin position="475"/>
        <end position="488"/>
    </location>
</feature>
<evidence type="ECO:0000259" key="9">
    <source>
        <dbReference type="PROSITE" id="PS50157"/>
    </source>
</evidence>
<dbReference type="InterPro" id="IPR036869">
    <property type="entry name" value="J_dom_sf"/>
</dbReference>
<dbReference type="Pfam" id="PF00226">
    <property type="entry name" value="DnaJ"/>
    <property type="match status" value="1"/>
</dbReference>
<evidence type="ECO:0000313" key="11">
    <source>
        <dbReference type="WBParaSite" id="SSTP_0000728600.1"/>
    </source>
</evidence>
<accession>A0A0K0ECS1</accession>
<proteinExistence type="predicted"/>
<organism evidence="11">
    <name type="scientific">Strongyloides stercoralis</name>
    <name type="common">Threadworm</name>
    <dbReference type="NCBI Taxonomy" id="6248"/>
    <lineage>
        <taxon>Eukaryota</taxon>
        <taxon>Metazoa</taxon>
        <taxon>Ecdysozoa</taxon>
        <taxon>Nematoda</taxon>
        <taxon>Chromadorea</taxon>
        <taxon>Rhabditida</taxon>
        <taxon>Tylenchina</taxon>
        <taxon>Panagrolaimomorpha</taxon>
        <taxon>Strongyloidoidea</taxon>
        <taxon>Strongyloididae</taxon>
        <taxon>Strongyloides</taxon>
    </lineage>
</organism>
<feature type="domain" description="C2H2-type" evidence="9">
    <location>
        <begin position="490"/>
        <end position="519"/>
    </location>
</feature>
<dbReference type="InterPro" id="IPR013087">
    <property type="entry name" value="Znf_C2H2_type"/>
</dbReference>
<keyword evidence="2 5" id="KW-0863">Zinc-finger</keyword>
<dbReference type="PROSITE" id="PS50157">
    <property type="entry name" value="ZINC_FINGER_C2H2_2"/>
    <property type="match status" value="1"/>
</dbReference>
<keyword evidence="1" id="KW-0479">Metal-binding</keyword>
<dbReference type="STRING" id="6248.A0A0K0ECS1"/>
<dbReference type="Gene3D" id="3.30.160.60">
    <property type="entry name" value="Classic Zinc Finger"/>
    <property type="match status" value="1"/>
</dbReference>
<dbReference type="InterPro" id="IPR051964">
    <property type="entry name" value="Chaperone_stress_response"/>
</dbReference>
<dbReference type="FunFam" id="1.10.287.110:FF:000046">
    <property type="entry name" value="dnaJ homolog subfamily C member 21"/>
    <property type="match status" value="1"/>
</dbReference>
<name>A0A0K0ECS1_STRER</name>
<dbReference type="Gene3D" id="1.10.287.110">
    <property type="entry name" value="DnaJ domain"/>
    <property type="match status" value="1"/>
</dbReference>
<dbReference type="WBParaSite" id="TCONS_00010986.p1">
    <property type="protein sequence ID" value="TCONS_00010986.p1"/>
    <property type="gene ID" value="XLOC_004895"/>
</dbReference>
<dbReference type="PROSITE" id="PS00028">
    <property type="entry name" value="ZINC_FINGER_C2H2_1"/>
    <property type="match status" value="2"/>
</dbReference>
<dbReference type="InterPro" id="IPR054076">
    <property type="entry name" value="ZUO1-like_ZHD"/>
</dbReference>